<reference evidence="8 9" key="1">
    <citation type="submission" date="2023-10" db="EMBL/GenBank/DDBJ databases">
        <title>Two novel species belonging to the OM43/NOR5 clade.</title>
        <authorList>
            <person name="Park M."/>
        </authorList>
    </citation>
    <scope>NUCLEOTIDE SEQUENCE [LARGE SCALE GENOMIC DNA]</scope>
    <source>
        <strain evidence="8 9">IMCC43200</strain>
    </source>
</reference>
<keyword evidence="5 6" id="KW-0472">Membrane</keyword>
<feature type="transmembrane region" description="Helical" evidence="6">
    <location>
        <begin position="418"/>
        <end position="441"/>
    </location>
</feature>
<dbReference type="InterPro" id="IPR035681">
    <property type="entry name" value="ComA-like_MBL"/>
</dbReference>
<dbReference type="PANTHER" id="PTHR30619:SF1">
    <property type="entry name" value="RECOMBINATION PROTEIN 2"/>
    <property type="match status" value="1"/>
</dbReference>
<keyword evidence="3 6" id="KW-0812">Transmembrane</keyword>
<evidence type="ECO:0000259" key="7">
    <source>
        <dbReference type="SMART" id="SM00849"/>
    </source>
</evidence>
<organism evidence="8 9">
    <name type="scientific">Congregibacter variabilis</name>
    <dbReference type="NCBI Taxonomy" id="3081200"/>
    <lineage>
        <taxon>Bacteria</taxon>
        <taxon>Pseudomonadati</taxon>
        <taxon>Pseudomonadota</taxon>
        <taxon>Gammaproteobacteria</taxon>
        <taxon>Cellvibrionales</taxon>
        <taxon>Halieaceae</taxon>
        <taxon>Congregibacter</taxon>
    </lineage>
</organism>
<dbReference type="RefSeq" id="WP_407348859.1">
    <property type="nucleotide sequence ID" value="NZ_CP136864.1"/>
</dbReference>
<name>A0ABZ0I641_9GAMM</name>
<dbReference type="EMBL" id="CP136864">
    <property type="protein sequence ID" value="WOJ94223.1"/>
    <property type="molecule type" value="Genomic_DNA"/>
</dbReference>
<evidence type="ECO:0000256" key="3">
    <source>
        <dbReference type="ARBA" id="ARBA00022692"/>
    </source>
</evidence>
<keyword evidence="9" id="KW-1185">Reference proteome</keyword>
<dbReference type="InterPro" id="IPR001279">
    <property type="entry name" value="Metallo-B-lactamas"/>
</dbReference>
<accession>A0ABZ0I641</accession>
<evidence type="ECO:0000256" key="6">
    <source>
        <dbReference type="SAM" id="Phobius"/>
    </source>
</evidence>
<feature type="domain" description="Metallo-beta-lactamase" evidence="7">
    <location>
        <begin position="571"/>
        <end position="754"/>
    </location>
</feature>
<evidence type="ECO:0000256" key="1">
    <source>
        <dbReference type="ARBA" id="ARBA00004651"/>
    </source>
</evidence>
<dbReference type="Gene3D" id="3.60.15.10">
    <property type="entry name" value="Ribonuclease Z/Hydroxyacylglutathione hydrolase-like"/>
    <property type="match status" value="1"/>
</dbReference>
<dbReference type="NCBIfam" id="TIGR00360">
    <property type="entry name" value="ComEC_N-term"/>
    <property type="match status" value="1"/>
</dbReference>
<keyword evidence="2" id="KW-1003">Cell membrane</keyword>
<dbReference type="CDD" id="cd07731">
    <property type="entry name" value="ComA-like_MBL-fold"/>
    <property type="match status" value="1"/>
</dbReference>
<dbReference type="InterPro" id="IPR052159">
    <property type="entry name" value="Competence_DNA_uptake"/>
</dbReference>
<feature type="transmembrane region" description="Helical" evidence="6">
    <location>
        <begin position="327"/>
        <end position="346"/>
    </location>
</feature>
<dbReference type="InterPro" id="IPR004797">
    <property type="entry name" value="Competence_ComEC/Rec2"/>
</dbReference>
<dbReference type="NCBIfam" id="TIGR00361">
    <property type="entry name" value="ComEC_Rec2"/>
    <property type="match status" value="1"/>
</dbReference>
<comment type="subcellular location">
    <subcellularLocation>
        <location evidence="1">Cell membrane</location>
        <topology evidence="1">Multi-pass membrane protein</topology>
    </subcellularLocation>
</comment>
<keyword evidence="4 6" id="KW-1133">Transmembrane helix</keyword>
<dbReference type="Proteomes" id="UP001626537">
    <property type="component" value="Chromosome"/>
</dbReference>
<feature type="transmembrane region" description="Helical" evidence="6">
    <location>
        <begin position="518"/>
        <end position="537"/>
    </location>
</feature>
<dbReference type="InterPro" id="IPR004477">
    <property type="entry name" value="ComEC_N"/>
</dbReference>
<feature type="transmembrane region" description="Helical" evidence="6">
    <location>
        <begin position="29"/>
        <end position="47"/>
    </location>
</feature>
<feature type="transmembrane region" description="Helical" evidence="6">
    <location>
        <begin position="6"/>
        <end position="24"/>
    </location>
</feature>
<sequence length="832" mass="89561">MVAPYTLLILCLSAGITVLQLPVLPAPALVQLLILVTALAGLVSYSLRRFCWANVSLLLSQRLSLLMLSVCIASVFAILVLVPARSWQEKQLPMHCERQKLGLKGVVEGLVHRMGSHEDPRYRFTVRVLEVTPKSCAGPERVQVYLNAGKDAGFSAALGSNATPVTSAARAAPSEDYLLPGAKLIFDARLRRPWGLVNPGAENGERHFLVADIHAVGSAANLQIEPRFTWRDLGISEVRDRLRDTVSRNIQDRVPGEVGALLTALAVGDRRAMTPAVWERLRLYGVSHLLVISGMHISLLALPGWYFGVGLGRIIRLMFRIRANASVLPPVFAMLTAGGYGLLSGFALPSQRAVLMLAILMLPAMFGRTLPTGRVLPLAGVALFAFNPLGILSASFWLTLGAVALLLWCTVWRGPTSWLQAIGGAQGYMLLAMLPLGLFWFGEASGIGGLVNFIAIPLVTLAVVPLVLGSVLCLPIQEALADLALQAAAGLMSLLWSAMTHWESSISQWSTLHGSPGLLAFLLALMGVLILPLPASASKLVIATLLFAPLLVPAEGDNSDTAELIFFDVGQGTAVLVRQGDQALLYDTGGGAPGGPAIAARSVLPVFRMRGLQRLDTLIISHPDRDHSAGEGLVKQILGPYRIRRGVSESQSQACRLGETQRLGDAIVIRYLSQRLVGDSDNNASCAILLSVYGRKILLAGDIDSRRERALLAYWGRDLQVDILLAGHHGSASSNSRLWLRSLAPQIMVVTAGRSNRFGHPAARVLEAAAAQGISVINTALHGAVVFSIRADGLLSCEAVRNQWQPFWRRGAFPNDCIPPRSAIRGYNHRDR</sequence>
<feature type="transmembrane region" description="Helical" evidence="6">
    <location>
        <begin position="480"/>
        <end position="498"/>
    </location>
</feature>
<feature type="transmembrane region" description="Helical" evidence="6">
    <location>
        <begin position="390"/>
        <end position="411"/>
    </location>
</feature>
<evidence type="ECO:0000256" key="4">
    <source>
        <dbReference type="ARBA" id="ARBA00022989"/>
    </source>
</evidence>
<dbReference type="SUPFAM" id="SSF56281">
    <property type="entry name" value="Metallo-hydrolase/oxidoreductase"/>
    <property type="match status" value="1"/>
</dbReference>
<evidence type="ECO:0000313" key="9">
    <source>
        <dbReference type="Proteomes" id="UP001626537"/>
    </source>
</evidence>
<evidence type="ECO:0000256" key="2">
    <source>
        <dbReference type="ARBA" id="ARBA00022475"/>
    </source>
</evidence>
<dbReference type="Pfam" id="PF03772">
    <property type="entry name" value="Competence"/>
    <property type="match status" value="1"/>
</dbReference>
<dbReference type="Pfam" id="PF00753">
    <property type="entry name" value="Lactamase_B"/>
    <property type="match status" value="1"/>
</dbReference>
<feature type="transmembrane region" description="Helical" evidence="6">
    <location>
        <begin position="447"/>
        <end position="468"/>
    </location>
</feature>
<dbReference type="InterPro" id="IPR036866">
    <property type="entry name" value="RibonucZ/Hydroxyglut_hydro"/>
</dbReference>
<gene>
    <name evidence="8" type="ORF">R0135_03425</name>
</gene>
<feature type="transmembrane region" description="Helical" evidence="6">
    <location>
        <begin position="353"/>
        <end position="370"/>
    </location>
</feature>
<dbReference type="SMART" id="SM00849">
    <property type="entry name" value="Lactamase_B"/>
    <property type="match status" value="1"/>
</dbReference>
<feature type="transmembrane region" description="Helical" evidence="6">
    <location>
        <begin position="63"/>
        <end position="84"/>
    </location>
</feature>
<protein>
    <submittedName>
        <fullName evidence="8">DNA internalization-related competence protein ComEC/Rec2</fullName>
    </submittedName>
</protein>
<evidence type="ECO:0000256" key="5">
    <source>
        <dbReference type="ARBA" id="ARBA00023136"/>
    </source>
</evidence>
<feature type="transmembrane region" description="Helical" evidence="6">
    <location>
        <begin position="283"/>
        <end position="307"/>
    </location>
</feature>
<evidence type="ECO:0000313" key="8">
    <source>
        <dbReference type="EMBL" id="WOJ94223.1"/>
    </source>
</evidence>
<proteinExistence type="predicted"/>
<dbReference type="PANTHER" id="PTHR30619">
    <property type="entry name" value="DNA INTERNALIZATION/COMPETENCE PROTEIN COMEC/REC2"/>
    <property type="match status" value="1"/>
</dbReference>